<protein>
    <submittedName>
        <fullName evidence="2">Uncharacterized protein</fullName>
    </submittedName>
</protein>
<sequence length="258" mass="28005">MVPLSRKLKLKICRRAPGGDSTVSFIFHFRTSPLLSRFARFGNGFGNHSAGVRFDRAPGRESGFLPLAGSGVGFCLRADRLLLSNTDETYFLWKSEPISGASVAVRLAPNIRTAELPVTGRYMRGPSSIQSSPATSSLARGTGDIFFNGCSHSALVPTVVSSGFNAAGSSSQFENRRTRAGLRAVTVDPELEANRAESAAPDGVPYHQRKWNCSPAPSRCRKSNAPLPRWRRHNKSQQQQKSTICDTHSTKGQQLLSG</sequence>
<comment type="caution">
    <text evidence="2">The sequence shown here is derived from an EMBL/GenBank/DDBJ whole genome shotgun (WGS) entry which is preliminary data.</text>
</comment>
<name>A0A5M9M2P9_9EURO</name>
<accession>A0A5M9M2P9</accession>
<feature type="region of interest" description="Disordered" evidence="1">
    <location>
        <begin position="196"/>
        <end position="258"/>
    </location>
</feature>
<organism evidence="2 3">
    <name type="scientific">Aspergillus tanneri</name>
    <dbReference type="NCBI Taxonomy" id="1220188"/>
    <lineage>
        <taxon>Eukaryota</taxon>
        <taxon>Fungi</taxon>
        <taxon>Dikarya</taxon>
        <taxon>Ascomycota</taxon>
        <taxon>Pezizomycotina</taxon>
        <taxon>Eurotiomycetes</taxon>
        <taxon>Eurotiomycetidae</taxon>
        <taxon>Eurotiales</taxon>
        <taxon>Aspergillaceae</taxon>
        <taxon>Aspergillus</taxon>
        <taxon>Aspergillus subgen. Circumdati</taxon>
    </lineage>
</organism>
<evidence type="ECO:0000256" key="1">
    <source>
        <dbReference type="SAM" id="MobiDB-lite"/>
    </source>
</evidence>
<dbReference type="AlphaFoldDB" id="A0A5M9M2P9"/>
<evidence type="ECO:0000313" key="2">
    <source>
        <dbReference type="EMBL" id="KAA8641312.1"/>
    </source>
</evidence>
<gene>
    <name evidence="2" type="ORF">ATNIH1004_002052</name>
</gene>
<dbReference type="EMBL" id="QUQM01000012">
    <property type="protein sequence ID" value="KAA8641312.1"/>
    <property type="molecule type" value="Genomic_DNA"/>
</dbReference>
<reference evidence="2 3" key="1">
    <citation type="submission" date="2019-08" db="EMBL/GenBank/DDBJ databases">
        <title>The genome sequence of a newly discovered highly antifungal drug resistant Aspergillus species, Aspergillus tanneri NIH 1004.</title>
        <authorList>
            <person name="Mounaud S."/>
            <person name="Singh I."/>
            <person name="Joardar V."/>
            <person name="Pakala S."/>
            <person name="Pakala S."/>
            <person name="Venepally P."/>
            <person name="Chung J.K."/>
            <person name="Losada L."/>
            <person name="Nierman W.C."/>
        </authorList>
    </citation>
    <scope>NUCLEOTIDE SEQUENCE [LARGE SCALE GENOMIC DNA]</scope>
    <source>
        <strain evidence="2 3">NIH1004</strain>
    </source>
</reference>
<dbReference type="Proteomes" id="UP000324241">
    <property type="component" value="Unassembled WGS sequence"/>
</dbReference>
<feature type="compositionally biased region" description="Polar residues" evidence="1">
    <location>
        <begin position="236"/>
        <end position="258"/>
    </location>
</feature>
<evidence type="ECO:0000313" key="3">
    <source>
        <dbReference type="Proteomes" id="UP000324241"/>
    </source>
</evidence>
<proteinExistence type="predicted"/>
<dbReference type="RefSeq" id="XP_033420674.1">
    <property type="nucleotide sequence ID" value="XM_033566747.1"/>
</dbReference>
<dbReference type="GeneID" id="54324754"/>